<evidence type="ECO:0000256" key="5">
    <source>
        <dbReference type="ARBA" id="ARBA00023242"/>
    </source>
</evidence>
<dbReference type="CDD" id="cd06467">
    <property type="entry name" value="p23_NUDC_like"/>
    <property type="match status" value="1"/>
</dbReference>
<dbReference type="InterPro" id="IPR037895">
    <property type="entry name" value="NUDCD1"/>
</dbReference>
<evidence type="ECO:0000313" key="9">
    <source>
        <dbReference type="Proteomes" id="UP000886523"/>
    </source>
</evidence>
<evidence type="ECO:0000256" key="6">
    <source>
        <dbReference type="SAM" id="MobiDB-lite"/>
    </source>
</evidence>
<dbReference type="InterPro" id="IPR007052">
    <property type="entry name" value="CS_dom"/>
</dbReference>
<dbReference type="GO" id="GO:0005737">
    <property type="term" value="C:cytoplasm"/>
    <property type="evidence" value="ECO:0007669"/>
    <property type="project" value="UniProtKB-SubCell"/>
</dbReference>
<feature type="region of interest" description="Disordered" evidence="6">
    <location>
        <begin position="304"/>
        <end position="331"/>
    </location>
</feature>
<dbReference type="AlphaFoldDB" id="A0A9P6B2G8"/>
<gene>
    <name evidence="8" type="ORF">BS47DRAFT_1315336</name>
</gene>
<organism evidence="8 9">
    <name type="scientific">Hydnum rufescens UP504</name>
    <dbReference type="NCBI Taxonomy" id="1448309"/>
    <lineage>
        <taxon>Eukaryota</taxon>
        <taxon>Fungi</taxon>
        <taxon>Dikarya</taxon>
        <taxon>Basidiomycota</taxon>
        <taxon>Agaricomycotina</taxon>
        <taxon>Agaricomycetes</taxon>
        <taxon>Cantharellales</taxon>
        <taxon>Hydnaceae</taxon>
        <taxon>Hydnum</taxon>
    </lineage>
</organism>
<evidence type="ECO:0000313" key="8">
    <source>
        <dbReference type="EMBL" id="KAF9516498.1"/>
    </source>
</evidence>
<evidence type="ECO:0000256" key="1">
    <source>
        <dbReference type="ARBA" id="ARBA00004123"/>
    </source>
</evidence>
<dbReference type="InterPro" id="IPR008978">
    <property type="entry name" value="HSP20-like_chaperone"/>
</dbReference>
<dbReference type="OrthoDB" id="428655at2759"/>
<reference evidence="8" key="1">
    <citation type="journal article" date="2020" name="Nat. Commun.">
        <title>Large-scale genome sequencing of mycorrhizal fungi provides insights into the early evolution of symbiotic traits.</title>
        <authorList>
            <person name="Miyauchi S."/>
            <person name="Kiss E."/>
            <person name="Kuo A."/>
            <person name="Drula E."/>
            <person name="Kohler A."/>
            <person name="Sanchez-Garcia M."/>
            <person name="Morin E."/>
            <person name="Andreopoulos B."/>
            <person name="Barry K.W."/>
            <person name="Bonito G."/>
            <person name="Buee M."/>
            <person name="Carver A."/>
            <person name="Chen C."/>
            <person name="Cichocki N."/>
            <person name="Clum A."/>
            <person name="Culley D."/>
            <person name="Crous P.W."/>
            <person name="Fauchery L."/>
            <person name="Girlanda M."/>
            <person name="Hayes R.D."/>
            <person name="Keri Z."/>
            <person name="LaButti K."/>
            <person name="Lipzen A."/>
            <person name="Lombard V."/>
            <person name="Magnuson J."/>
            <person name="Maillard F."/>
            <person name="Murat C."/>
            <person name="Nolan M."/>
            <person name="Ohm R.A."/>
            <person name="Pangilinan J."/>
            <person name="Pereira M.F."/>
            <person name="Perotto S."/>
            <person name="Peter M."/>
            <person name="Pfister S."/>
            <person name="Riley R."/>
            <person name="Sitrit Y."/>
            <person name="Stielow J.B."/>
            <person name="Szollosi G."/>
            <person name="Zifcakova L."/>
            <person name="Stursova M."/>
            <person name="Spatafora J.W."/>
            <person name="Tedersoo L."/>
            <person name="Vaario L.M."/>
            <person name="Yamada A."/>
            <person name="Yan M."/>
            <person name="Wang P."/>
            <person name="Xu J."/>
            <person name="Bruns T."/>
            <person name="Baldrian P."/>
            <person name="Vilgalys R."/>
            <person name="Dunand C."/>
            <person name="Henrissat B."/>
            <person name="Grigoriev I.V."/>
            <person name="Hibbett D."/>
            <person name="Nagy L.G."/>
            <person name="Martin F.M."/>
        </authorList>
    </citation>
    <scope>NUCLEOTIDE SEQUENCE</scope>
    <source>
        <strain evidence="8">UP504</strain>
    </source>
</reference>
<dbReference type="PANTHER" id="PTHR21664:SF1">
    <property type="entry name" value="NUDC DOMAIN-CONTAINING PROTEIN 1"/>
    <property type="match status" value="1"/>
</dbReference>
<evidence type="ECO:0000256" key="3">
    <source>
        <dbReference type="ARBA" id="ARBA00018915"/>
    </source>
</evidence>
<keyword evidence="4" id="KW-0963">Cytoplasm</keyword>
<keyword evidence="9" id="KW-1185">Reference proteome</keyword>
<evidence type="ECO:0000256" key="2">
    <source>
        <dbReference type="ARBA" id="ARBA00004496"/>
    </source>
</evidence>
<dbReference type="PROSITE" id="PS51203">
    <property type="entry name" value="CS"/>
    <property type="match status" value="1"/>
</dbReference>
<sequence length="688" mass="74708">MQFVPERALLNPKFEGYKLDALSQSEHVSSHPLPDGGATQATVSGHSQLSFKEVQHRIGFNHLFIGQGGDTVGYIDKSGSFILAKFGLSEPRPLFHVVFEVPQTIQGISSTPSSEYPSAISLDVQNWIVSDGTGRLYIIRAREDSNGSIQGVLVASFELTSSMLPSTSEQRSQNELVPLRMHAAHILPAGNGDFRVLILISTKLLIPTSGAPHPSTKLRSPHKIQFRVSSISLHISPTSSDITTPQKAECRWSIVGDDIPAHATYHIPRHEFLILSESEFIHPQSSALSIAPPDPQLDEIAPIPRAGENLDGPESTNGMSSQAPSLKPPPYSWTQTSDSLTIAFFLPASTPKSHIRITLAPKYLSLLILDPPEVRDGSSTLGTHLPRFAMREWWDGIDASASFWTWDKEGDAVTKSNSGTRNGQGLHFLGVLTLYLEKQHEGTRWPHIFGTPTTADGSVETDVPETLDPSELYAVRESLEKYTASLTTGEDASGLGLGHGVPSLAQQEVDDELDSQVGRKTVFSWVSADDGRRTMGNGWVHDLLALPIPSSRNIGPWSVVIKNDIDGLLYGLSREDDDSVSSGLRWVHHSTYPALAFVLASKRDTRFTFHHGPRAVMAFETGSGGSAGGNMYIYRGGKNGEKWAKQAVLKVGGGNAGTLLGVAALQRDLDPVIVCLCEHELIILRGVL</sequence>
<proteinExistence type="predicted"/>
<protein>
    <recommendedName>
        <fullName evidence="3">NudC domain-containing protein 1</fullName>
    </recommendedName>
</protein>
<dbReference type="EMBL" id="MU128939">
    <property type="protein sequence ID" value="KAF9516498.1"/>
    <property type="molecule type" value="Genomic_DNA"/>
</dbReference>
<keyword evidence="5" id="KW-0539">Nucleus</keyword>
<comment type="subcellular location">
    <subcellularLocation>
        <location evidence="2">Cytoplasm</location>
    </subcellularLocation>
    <subcellularLocation>
        <location evidence="1">Nucleus</location>
    </subcellularLocation>
</comment>
<feature type="compositionally biased region" description="Polar residues" evidence="6">
    <location>
        <begin position="314"/>
        <end position="324"/>
    </location>
</feature>
<dbReference type="Proteomes" id="UP000886523">
    <property type="component" value="Unassembled WGS sequence"/>
</dbReference>
<dbReference type="Pfam" id="PF04969">
    <property type="entry name" value="CS"/>
    <property type="match status" value="1"/>
</dbReference>
<comment type="caution">
    <text evidence="8">The sequence shown here is derived from an EMBL/GenBank/DDBJ whole genome shotgun (WGS) entry which is preliminary data.</text>
</comment>
<name>A0A9P6B2G8_9AGAM</name>
<dbReference type="PANTHER" id="PTHR21664">
    <property type="entry name" value="CHRONIC MYELOGENOUS LEUKEMIA TUMOR ANTIGEN 66"/>
    <property type="match status" value="1"/>
</dbReference>
<dbReference type="GO" id="GO:0005634">
    <property type="term" value="C:nucleus"/>
    <property type="evidence" value="ECO:0007669"/>
    <property type="project" value="UniProtKB-SubCell"/>
</dbReference>
<dbReference type="SUPFAM" id="SSF49764">
    <property type="entry name" value="HSP20-like chaperones"/>
    <property type="match status" value="1"/>
</dbReference>
<dbReference type="Gene3D" id="2.60.40.790">
    <property type="match status" value="1"/>
</dbReference>
<feature type="domain" description="CS" evidence="7">
    <location>
        <begin position="326"/>
        <end position="449"/>
    </location>
</feature>
<evidence type="ECO:0000259" key="7">
    <source>
        <dbReference type="PROSITE" id="PS51203"/>
    </source>
</evidence>
<evidence type="ECO:0000256" key="4">
    <source>
        <dbReference type="ARBA" id="ARBA00022490"/>
    </source>
</evidence>
<accession>A0A9P6B2G8</accession>